<keyword evidence="1" id="KW-0472">Membrane</keyword>
<proteinExistence type="predicted"/>
<keyword evidence="1" id="KW-0812">Transmembrane</keyword>
<dbReference type="AlphaFoldDB" id="A0A815AL57"/>
<evidence type="ECO:0000313" key="4">
    <source>
        <dbReference type="Proteomes" id="UP000663829"/>
    </source>
</evidence>
<keyword evidence="1" id="KW-1133">Transmembrane helix</keyword>
<feature type="transmembrane region" description="Helical" evidence="1">
    <location>
        <begin position="63"/>
        <end position="82"/>
    </location>
</feature>
<feature type="transmembrane region" description="Helical" evidence="1">
    <location>
        <begin position="171"/>
        <end position="189"/>
    </location>
</feature>
<sequence>MIERKEKNSNNNYHLALLIMKIGTTKQTEQATINDTDRETVTITLDYVIQQCGDLNRFQLLHYFFLNLLTASAGIVAYYYVYGAAEPDHRCRLPYNIWPNDQYKTINYTHEQLIGSWVSNDDKCLIYANLNLTDKIDCGTSNGWVYDRSTYGFTFTEEADMVCKSRTKRSTLATMMQSGGLFLLIIGSLGDKYGRKITASMITVIIFVICLITQIAMQWIPMSINIK</sequence>
<dbReference type="Proteomes" id="UP000681722">
    <property type="component" value="Unassembled WGS sequence"/>
</dbReference>
<evidence type="ECO:0000256" key="1">
    <source>
        <dbReference type="SAM" id="Phobius"/>
    </source>
</evidence>
<evidence type="ECO:0000313" key="3">
    <source>
        <dbReference type="EMBL" id="CAF4033808.1"/>
    </source>
</evidence>
<comment type="caution">
    <text evidence="2">The sequence shown here is derived from an EMBL/GenBank/DDBJ whole genome shotgun (WGS) entry which is preliminary data.</text>
</comment>
<dbReference type="EMBL" id="CAJOBC010017667">
    <property type="protein sequence ID" value="CAF4033808.1"/>
    <property type="molecule type" value="Genomic_DNA"/>
</dbReference>
<dbReference type="OrthoDB" id="9996920at2759"/>
<dbReference type="EMBL" id="CAJNOQ010010691">
    <property type="protein sequence ID" value="CAF1258517.1"/>
    <property type="molecule type" value="Genomic_DNA"/>
</dbReference>
<dbReference type="Proteomes" id="UP000663829">
    <property type="component" value="Unassembled WGS sequence"/>
</dbReference>
<organism evidence="2 4">
    <name type="scientific">Didymodactylos carnosus</name>
    <dbReference type="NCBI Taxonomy" id="1234261"/>
    <lineage>
        <taxon>Eukaryota</taxon>
        <taxon>Metazoa</taxon>
        <taxon>Spiralia</taxon>
        <taxon>Gnathifera</taxon>
        <taxon>Rotifera</taxon>
        <taxon>Eurotatoria</taxon>
        <taxon>Bdelloidea</taxon>
        <taxon>Philodinida</taxon>
        <taxon>Philodinidae</taxon>
        <taxon>Didymodactylos</taxon>
    </lineage>
</organism>
<accession>A0A815AL57</accession>
<gene>
    <name evidence="2" type="ORF">GPM918_LOCUS26487</name>
    <name evidence="3" type="ORF">SRO942_LOCUS26651</name>
</gene>
<reference evidence="2" key="1">
    <citation type="submission" date="2021-02" db="EMBL/GenBank/DDBJ databases">
        <authorList>
            <person name="Nowell W R."/>
        </authorList>
    </citation>
    <scope>NUCLEOTIDE SEQUENCE</scope>
</reference>
<feature type="transmembrane region" description="Helical" evidence="1">
    <location>
        <begin position="201"/>
        <end position="220"/>
    </location>
</feature>
<protein>
    <submittedName>
        <fullName evidence="2">Uncharacterized protein</fullName>
    </submittedName>
</protein>
<name>A0A815AL57_9BILA</name>
<evidence type="ECO:0000313" key="2">
    <source>
        <dbReference type="EMBL" id="CAF1258517.1"/>
    </source>
</evidence>
<keyword evidence="4" id="KW-1185">Reference proteome</keyword>